<dbReference type="Pfam" id="PF11852">
    <property type="entry name" value="Pullul_strch_C"/>
    <property type="match status" value="1"/>
</dbReference>
<proteinExistence type="inferred from homology"/>
<evidence type="ECO:0000313" key="12">
    <source>
        <dbReference type="EMBL" id="GGJ26651.1"/>
    </source>
</evidence>
<evidence type="ECO:0000256" key="1">
    <source>
        <dbReference type="ARBA" id="ARBA00008061"/>
    </source>
</evidence>
<dbReference type="InterPro" id="IPR013783">
    <property type="entry name" value="Ig-like_fold"/>
</dbReference>
<dbReference type="Gene3D" id="2.60.40.1130">
    <property type="entry name" value="Rab geranylgeranyltransferase alpha-subunit, insert domain"/>
    <property type="match status" value="1"/>
</dbReference>
<dbReference type="InterPro" id="IPR004193">
    <property type="entry name" value="Glyco_hydro_13_N"/>
</dbReference>
<dbReference type="Pfam" id="PF17967">
    <property type="entry name" value="Pullulanase_N2"/>
    <property type="match status" value="1"/>
</dbReference>
<dbReference type="InterPro" id="IPR017853">
    <property type="entry name" value="GH"/>
</dbReference>
<dbReference type="InterPro" id="IPR005323">
    <property type="entry name" value="CBM41_pullulanase"/>
</dbReference>
<dbReference type="InterPro" id="IPR006047">
    <property type="entry name" value="GH13_cat_dom"/>
</dbReference>
<gene>
    <name evidence="12" type="ORF">GCM10008938_11000</name>
</gene>
<dbReference type="InterPro" id="IPR013784">
    <property type="entry name" value="Carb-bd-like_fold"/>
</dbReference>
<comment type="similarity">
    <text evidence="1">Belongs to the glycosyl hydrolase 13 family.</text>
</comment>
<dbReference type="Gene3D" id="2.60.40.10">
    <property type="entry name" value="Immunoglobulins"/>
    <property type="match status" value="1"/>
</dbReference>
<dbReference type="SUPFAM" id="SSF81296">
    <property type="entry name" value="E set domains"/>
    <property type="match status" value="2"/>
</dbReference>
<dbReference type="CDD" id="cd10315">
    <property type="entry name" value="CBM41_pullulanase"/>
    <property type="match status" value="2"/>
</dbReference>
<dbReference type="SUPFAM" id="SSF49452">
    <property type="entry name" value="Starch-binding domain-like"/>
    <property type="match status" value="2"/>
</dbReference>
<evidence type="ECO:0000256" key="5">
    <source>
        <dbReference type="ARBA" id="ARBA00023965"/>
    </source>
</evidence>
<keyword evidence="3" id="KW-0378">Hydrolase</keyword>
<reference evidence="13" key="1">
    <citation type="journal article" date="2019" name="Int. J. Syst. Evol. Microbiol.">
        <title>The Global Catalogue of Microorganisms (GCM) 10K type strain sequencing project: providing services to taxonomists for standard genome sequencing and annotation.</title>
        <authorList>
            <consortium name="The Broad Institute Genomics Platform"/>
            <consortium name="The Broad Institute Genome Sequencing Center for Infectious Disease"/>
            <person name="Wu L."/>
            <person name="Ma J."/>
        </authorList>
    </citation>
    <scope>NUCLEOTIDE SEQUENCE [LARGE SCALE GENOMIC DNA]</scope>
    <source>
        <strain evidence="13">JCM 14370</strain>
    </source>
</reference>
<evidence type="ECO:0000259" key="11">
    <source>
        <dbReference type="SMART" id="SM00642"/>
    </source>
</evidence>
<dbReference type="RefSeq" id="WP_189001070.1">
    <property type="nucleotide sequence ID" value="NZ_BMOD01000002.1"/>
</dbReference>
<comment type="caution">
    <text evidence="12">The sequence shown here is derived from an EMBL/GenBank/DDBJ whole genome shotgun (WGS) entry which is preliminary data.</text>
</comment>
<feature type="signal peptide" evidence="10">
    <location>
        <begin position="1"/>
        <end position="19"/>
    </location>
</feature>
<protein>
    <recommendedName>
        <fullName evidence="6">pullulanase</fullName>
        <ecNumber evidence="6">3.2.1.41</ecNumber>
    </recommendedName>
    <alternativeName>
        <fullName evidence="7">Alpha-dextrin endo-1,6-alpha-glucosidase</fullName>
    </alternativeName>
    <alternativeName>
        <fullName evidence="8">Pullulan 6-glucanohydrolase</fullName>
    </alternativeName>
</protein>
<dbReference type="EMBL" id="BMOD01000002">
    <property type="protein sequence ID" value="GGJ26651.1"/>
    <property type="molecule type" value="Genomic_DNA"/>
</dbReference>
<evidence type="ECO:0000256" key="4">
    <source>
        <dbReference type="ARBA" id="ARBA00023295"/>
    </source>
</evidence>
<dbReference type="Proteomes" id="UP000632222">
    <property type="component" value="Unassembled WGS sequence"/>
</dbReference>
<dbReference type="InterPro" id="IPR011839">
    <property type="entry name" value="Pullul_strch"/>
</dbReference>
<dbReference type="Pfam" id="PF02922">
    <property type="entry name" value="CBM_48"/>
    <property type="match status" value="1"/>
</dbReference>
<name>A0ABQ2CXG4_9DEIO</name>
<dbReference type="EC" id="3.2.1.41" evidence="6"/>
<keyword evidence="13" id="KW-1185">Reference proteome</keyword>
<dbReference type="InterPro" id="IPR013780">
    <property type="entry name" value="Glyco_hydro_b"/>
</dbReference>
<accession>A0ABQ2CXG4</accession>
<dbReference type="Gene3D" id="2.60.40.1180">
    <property type="entry name" value="Golgi alpha-mannosidase II"/>
    <property type="match status" value="1"/>
</dbReference>
<dbReference type="Gene3D" id="2.60.40.1110">
    <property type="match status" value="2"/>
</dbReference>
<dbReference type="CDD" id="cd02860">
    <property type="entry name" value="E_set_Pullulanase"/>
    <property type="match status" value="1"/>
</dbReference>
<sequence length="1103" mass="121779">MRKLLFAFSALASLTCALAQSLPEGTARVHYFRPDGNYEGWGLHAWEDAGVSVSWDKPLQQTGKDEFGVYFDVKLKNDARKLGFLVHKGDTKDPGPDQFLDLTQSKEAWIVSGSSKVNVTLPDTGQPKVSKDAKPAPAQPEGTLRINYNRPDAVYEGWGLHLWEDAAVSVEWGKPFAQTGITDYGAFWDVPLKNDAAKVGFIVHKGDDKDPGPDMMWDKSLPRQVWLVSGSSKVFTEKPDLSRQVVGDLAKQQAHWLTKNLVAVKSSLIKPGAKYYLNFDVNAGLKLSADGIEGGRNIELEYVPGGLNEVLAQNYPQLRDYAILKLQDRDLSKIPNILSGQVAISAIGSDKKPIDVTGIQTYGVLDDMFAYFGNLGATFEKNNIQLKLWAPTAQTVKVMVYNNAGDADPADQIEPSFDNGVWSTTLPNTWKNKFYLYEVSVFHPATGKIETSLVTDPYSVALTVNSKKSWLLDLTDPSTQPNGWTVYPKPALEKPTDLSIYELHIRDFSVMDQSVPAAEQGTYLAFTEQNSAGMKHLKSLADAGLKAIHLLPSFDIATINENKADWKTTPDLSGFGPADTRQQEEVNKIKDLDGFNWGYDPFHYMVPEGSYAVSPTNRTKEYRQMVMSLNQAGLRVIQDVVFNHTNASGMAEKSVLDKIVPGYYQRLNLDGAVENSTCCSNTATEHKMMEKLMIDSLVFWAKQYRIDGFRFDLMGHHMLQNMKNVRNALDALTVAKDGVDGKKIYLYGEGWDFGEVQGGKRGVNAVQQNMYGTGIGSFNDRIRDALRGGSPFTDPREQGFATGLLTSFNGFGVTAGQKDRLNNLEDVLKVSIAGNLRDFTFKNAAGETVKGSQVLYNGNTAAGYAASPQEDINYVSAHDNETLFDAIQWKAPAGADLNTRVRMNNLSLSVIMLSQGIPFFHAGDDLLRSKSLDRDSYNSGDWFNQLDFTYQTTGWGKGLPIAEKNQDKWDMMRPLLSNPALKPSSSNILRARDHFQDLLKLRYSSDLFRLSTAREVQNSLVFLDAPASVVAYTLTGATSASNPYSKIVVVFNASPEMQTIQTGVSGLTLHPVLQKSTDSLLKLVQVSGTQVNVPAWTTAVLVK</sequence>
<evidence type="ECO:0000256" key="6">
    <source>
        <dbReference type="ARBA" id="ARBA00024062"/>
    </source>
</evidence>
<evidence type="ECO:0000313" key="13">
    <source>
        <dbReference type="Proteomes" id="UP000632222"/>
    </source>
</evidence>
<evidence type="ECO:0000256" key="9">
    <source>
        <dbReference type="SAM" id="MobiDB-lite"/>
    </source>
</evidence>
<dbReference type="PANTHER" id="PTHR43002">
    <property type="entry name" value="GLYCOGEN DEBRANCHING ENZYME"/>
    <property type="match status" value="1"/>
</dbReference>
<evidence type="ECO:0000256" key="3">
    <source>
        <dbReference type="ARBA" id="ARBA00022801"/>
    </source>
</evidence>
<feature type="chain" id="PRO_5045158088" description="pullulanase" evidence="10">
    <location>
        <begin position="20"/>
        <end position="1103"/>
    </location>
</feature>
<evidence type="ECO:0000256" key="7">
    <source>
        <dbReference type="ARBA" id="ARBA00029618"/>
    </source>
</evidence>
<keyword evidence="2 10" id="KW-0732">Signal</keyword>
<feature type="region of interest" description="Disordered" evidence="9">
    <location>
        <begin position="122"/>
        <end position="143"/>
    </location>
</feature>
<evidence type="ECO:0000256" key="8">
    <source>
        <dbReference type="ARBA" id="ARBA00031076"/>
    </source>
</evidence>
<feature type="domain" description="Glycosyl hydrolase family 13 catalytic" evidence="11">
    <location>
        <begin position="592"/>
        <end position="970"/>
    </location>
</feature>
<dbReference type="SUPFAM" id="SSF51445">
    <property type="entry name" value="(Trans)glycosidases"/>
    <property type="match status" value="1"/>
</dbReference>
<evidence type="ECO:0000256" key="10">
    <source>
        <dbReference type="SAM" id="SignalP"/>
    </source>
</evidence>
<dbReference type="InterPro" id="IPR024561">
    <property type="entry name" value="Pullul_strch_C"/>
</dbReference>
<dbReference type="Gene3D" id="3.20.20.80">
    <property type="entry name" value="Glycosidases"/>
    <property type="match status" value="1"/>
</dbReference>
<dbReference type="InterPro" id="IPR040671">
    <property type="entry name" value="Pullulanase_N2"/>
</dbReference>
<dbReference type="NCBIfam" id="TIGR02103">
    <property type="entry name" value="pullul_strch"/>
    <property type="match status" value="1"/>
</dbReference>
<dbReference type="SUPFAM" id="SSF51011">
    <property type="entry name" value="Glycosyl hydrolase domain"/>
    <property type="match status" value="1"/>
</dbReference>
<dbReference type="CDD" id="cd11341">
    <property type="entry name" value="AmyAc_Pullulanase_LD-like"/>
    <property type="match status" value="1"/>
</dbReference>
<dbReference type="InterPro" id="IPR014756">
    <property type="entry name" value="Ig_E-set"/>
</dbReference>
<dbReference type="Pfam" id="PF03714">
    <property type="entry name" value="PUD"/>
    <property type="match status" value="2"/>
</dbReference>
<organism evidence="12 13">
    <name type="scientific">Deinococcus roseus</name>
    <dbReference type="NCBI Taxonomy" id="392414"/>
    <lineage>
        <taxon>Bacteria</taxon>
        <taxon>Thermotogati</taxon>
        <taxon>Deinococcota</taxon>
        <taxon>Deinococci</taxon>
        <taxon>Deinococcales</taxon>
        <taxon>Deinococcaceae</taxon>
        <taxon>Deinococcus</taxon>
    </lineage>
</organism>
<dbReference type="SMART" id="SM00642">
    <property type="entry name" value="Aamy"/>
    <property type="match status" value="1"/>
</dbReference>
<keyword evidence="4" id="KW-0326">Glycosidase</keyword>
<comment type="catalytic activity">
    <reaction evidence="5">
        <text>Hydrolysis of (1-&gt;6)-alpha-D-glucosidic linkages in pullulan, amylopectin and glycogen, and in the alpha- and beta-limit dextrins of amylopectin and glycogen.</text>
        <dbReference type="EC" id="3.2.1.41"/>
    </reaction>
</comment>
<evidence type="ECO:0000256" key="2">
    <source>
        <dbReference type="ARBA" id="ARBA00022729"/>
    </source>
</evidence>